<accession>A0A1H9WGJ5</accession>
<evidence type="ECO:0000256" key="1">
    <source>
        <dbReference type="SAM" id="MobiDB-lite"/>
    </source>
</evidence>
<gene>
    <name evidence="3" type="ORF">SAMN05421870_11785</name>
</gene>
<keyword evidence="2" id="KW-0812">Transmembrane</keyword>
<feature type="compositionally biased region" description="Low complexity" evidence="1">
    <location>
        <begin position="80"/>
        <end position="94"/>
    </location>
</feature>
<keyword evidence="2" id="KW-0472">Membrane</keyword>
<protein>
    <submittedName>
        <fullName evidence="3">Uncharacterized protein</fullName>
    </submittedName>
</protein>
<keyword evidence="4" id="KW-1185">Reference proteome</keyword>
<feature type="compositionally biased region" description="Low complexity" evidence="1">
    <location>
        <begin position="62"/>
        <end position="72"/>
    </location>
</feature>
<dbReference type="AlphaFoldDB" id="A0A1H9WGJ5"/>
<proteinExistence type="predicted"/>
<sequence length="236" mass="24114">MAGLSRRKRLFVRAAFGFCALAVAGLVATAMLAETEAATLWATVAAAAATLAGVAVTVRGTGGAPAVRGSAPEPRRAEGEAAPEGPGSSGPNRSGNGGIDVRTRDVGGQIVAGDGNTVVQGVQPPSAREHGLSRAQRSVLRAEFAGLRARLTDLPGEVVRPAVDLLQELEDTVAGPCPEPDVIAAAYDWFRDHLPELADALGELLARPAVRAHVCGDSETSAAALARRLGCGEAER</sequence>
<evidence type="ECO:0000313" key="3">
    <source>
        <dbReference type="EMBL" id="SES32583.1"/>
    </source>
</evidence>
<keyword evidence="2" id="KW-1133">Transmembrane helix</keyword>
<dbReference type="Proteomes" id="UP000182841">
    <property type="component" value="Unassembled WGS sequence"/>
</dbReference>
<name>A0A1H9WGJ5_9ACTN</name>
<evidence type="ECO:0000256" key="2">
    <source>
        <dbReference type="SAM" id="Phobius"/>
    </source>
</evidence>
<dbReference type="EMBL" id="FOGO01000017">
    <property type="protein sequence ID" value="SES32583.1"/>
    <property type="molecule type" value="Genomic_DNA"/>
</dbReference>
<feature type="transmembrane region" description="Helical" evidence="2">
    <location>
        <begin position="38"/>
        <end position="58"/>
    </location>
</feature>
<evidence type="ECO:0000313" key="4">
    <source>
        <dbReference type="Proteomes" id="UP000182841"/>
    </source>
</evidence>
<feature type="region of interest" description="Disordered" evidence="1">
    <location>
        <begin position="62"/>
        <end position="103"/>
    </location>
</feature>
<feature type="region of interest" description="Disordered" evidence="1">
    <location>
        <begin position="115"/>
        <end position="134"/>
    </location>
</feature>
<feature type="transmembrane region" description="Helical" evidence="2">
    <location>
        <begin position="12"/>
        <end position="32"/>
    </location>
</feature>
<reference evidence="4" key="1">
    <citation type="submission" date="2016-10" db="EMBL/GenBank/DDBJ databases">
        <authorList>
            <person name="Varghese N."/>
            <person name="Submissions S."/>
        </authorList>
    </citation>
    <scope>NUCLEOTIDE SEQUENCE [LARGE SCALE GENOMIC DNA]</scope>
    <source>
        <strain evidence="4">CGMCC 4.6825</strain>
    </source>
</reference>
<organism evidence="3 4">
    <name type="scientific">Streptomyces qinglanensis</name>
    <dbReference type="NCBI Taxonomy" id="943816"/>
    <lineage>
        <taxon>Bacteria</taxon>
        <taxon>Bacillati</taxon>
        <taxon>Actinomycetota</taxon>
        <taxon>Actinomycetes</taxon>
        <taxon>Kitasatosporales</taxon>
        <taxon>Streptomycetaceae</taxon>
        <taxon>Streptomyces</taxon>
    </lineage>
</organism>